<dbReference type="AlphaFoldDB" id="A0A3S4S9J3"/>
<dbReference type="EMBL" id="LR134355">
    <property type="protein sequence ID" value="VEG48143.1"/>
    <property type="molecule type" value="Genomic_DNA"/>
</dbReference>
<evidence type="ECO:0000313" key="4">
    <source>
        <dbReference type="Proteomes" id="UP000282551"/>
    </source>
</evidence>
<dbReference type="SUPFAM" id="SSF55797">
    <property type="entry name" value="PR-1-like"/>
    <property type="match status" value="1"/>
</dbReference>
<keyword evidence="1" id="KW-0732">Signal</keyword>
<name>A0A3S4S9J3_MYCCI</name>
<dbReference type="InterPro" id="IPR035940">
    <property type="entry name" value="CAP_sf"/>
</dbReference>
<evidence type="ECO:0000259" key="2">
    <source>
        <dbReference type="Pfam" id="PF00188"/>
    </source>
</evidence>
<keyword evidence="4" id="KW-1185">Reference proteome</keyword>
<sequence>MRTKRRIVAVSSMCPAVFLVVGALAGSPAHADEALLQGVNGLRPGCPPIVADPRLSAAAQRHANDMLATGVGGHAGSDGSSPRARITAAGYTAPGSTGEIVFWGTGAAANSASALDWWMNSPPHRALIVNCAFTAAGVATARNGTKLTAVVEFGTG</sequence>
<accession>A0A3S4S9J3</accession>
<dbReference type="PANTHER" id="PTHR31157">
    <property type="entry name" value="SCP DOMAIN-CONTAINING PROTEIN"/>
    <property type="match status" value="1"/>
</dbReference>
<protein>
    <submittedName>
        <fullName evidence="3">Allergen V5/Tpx-1 family protein</fullName>
    </submittedName>
</protein>
<dbReference type="RefSeq" id="WP_126333981.1">
    <property type="nucleotide sequence ID" value="NZ_AP022604.1"/>
</dbReference>
<proteinExistence type="predicted"/>
<feature type="domain" description="SCP" evidence="2">
    <location>
        <begin position="45"/>
        <end position="150"/>
    </location>
</feature>
<evidence type="ECO:0000313" key="3">
    <source>
        <dbReference type="EMBL" id="VEG48143.1"/>
    </source>
</evidence>
<dbReference type="Pfam" id="PF00188">
    <property type="entry name" value="CAP"/>
    <property type="match status" value="1"/>
</dbReference>
<dbReference type="OrthoDB" id="68195at2"/>
<feature type="chain" id="PRO_5018767980" evidence="1">
    <location>
        <begin position="32"/>
        <end position="156"/>
    </location>
</feature>
<gene>
    <name evidence="3" type="ORF">NCTC10485_02436</name>
</gene>
<evidence type="ECO:0000256" key="1">
    <source>
        <dbReference type="SAM" id="SignalP"/>
    </source>
</evidence>
<dbReference type="Proteomes" id="UP000282551">
    <property type="component" value="Chromosome"/>
</dbReference>
<organism evidence="3 4">
    <name type="scientific">Mycolicibacterium chitae</name>
    <name type="common">Mycobacterium chitae</name>
    <dbReference type="NCBI Taxonomy" id="1792"/>
    <lineage>
        <taxon>Bacteria</taxon>
        <taxon>Bacillati</taxon>
        <taxon>Actinomycetota</taxon>
        <taxon>Actinomycetes</taxon>
        <taxon>Mycobacteriales</taxon>
        <taxon>Mycobacteriaceae</taxon>
        <taxon>Mycolicibacterium</taxon>
    </lineage>
</organism>
<feature type="signal peptide" evidence="1">
    <location>
        <begin position="1"/>
        <end position="31"/>
    </location>
</feature>
<dbReference type="PANTHER" id="PTHR31157:SF1">
    <property type="entry name" value="SCP DOMAIN-CONTAINING PROTEIN"/>
    <property type="match status" value="1"/>
</dbReference>
<dbReference type="CDD" id="cd05379">
    <property type="entry name" value="CAP_bacterial"/>
    <property type="match status" value="1"/>
</dbReference>
<reference evidence="3 4" key="1">
    <citation type="submission" date="2018-12" db="EMBL/GenBank/DDBJ databases">
        <authorList>
            <consortium name="Pathogen Informatics"/>
        </authorList>
    </citation>
    <scope>NUCLEOTIDE SEQUENCE [LARGE SCALE GENOMIC DNA]</scope>
    <source>
        <strain evidence="3 4">NCTC10485</strain>
    </source>
</reference>
<dbReference type="Gene3D" id="3.40.33.10">
    <property type="entry name" value="CAP"/>
    <property type="match status" value="1"/>
</dbReference>
<dbReference type="InterPro" id="IPR014044">
    <property type="entry name" value="CAP_dom"/>
</dbReference>